<evidence type="ECO:0000256" key="12">
    <source>
        <dbReference type="SAM" id="MobiDB-lite"/>
    </source>
</evidence>
<evidence type="ECO:0000256" key="2">
    <source>
        <dbReference type="ARBA" id="ARBA00006402"/>
    </source>
</evidence>
<keyword evidence="13" id="KW-1133">Transmembrane helix</keyword>
<dbReference type="CDD" id="cd16922">
    <property type="entry name" value="HATPase_EvgS-ArcB-TorS-like"/>
    <property type="match status" value="1"/>
</dbReference>
<evidence type="ECO:0000256" key="10">
    <source>
        <dbReference type="ARBA" id="ARBA00074306"/>
    </source>
</evidence>
<evidence type="ECO:0000259" key="15">
    <source>
        <dbReference type="PROSITE" id="PS50110"/>
    </source>
</evidence>
<sequence length="740" mass="81628">MPTSIRSALTLLRTAPSSLSKTILSVIFGFVFLIVTTLWGTLYFKISQEREAEIQRTYTELSNLSKAFEEHIVSVINTTDQDLLLLKSIYEKQGHQGLNTVKQGIITPIKIKEMALFDGSGQAIYTTLPPRPTAEPLNIANRPYFTVHQNQSAQSLYISPPLNEDLTGKAGIPFSRSLNHPDGSFAGVVVTWVESAYISDFYQKFDLGNNGLINFVSLDGLAYARRVNNNAEFGQDLRQTKPYQKIMARSLSGNEETVSPIDNVPRFVHYQKLPQYPFYLSVGMSQSEALYAFHQRETMYYLWASIVTAGVIAFGILLILLLSQQHHYDREKQESLYAIRTAEAANQAKSAFLAHISHEIRTPINGIIGISEQMIEQPMSPILNQYATIIRQSAEALLQIINDILDVTKMESGRFSIVTAPFDLRNLLQEVIELLIPKAKEKSISLHTQINPEIAPVIVGDALRVRQVLLNLLGNAVKFTDQGSVTIAVTLQPGGEHSEWIHIAVQDTGIGIDTGDQAHLFRPYVQASNHAGHKYGGTGLGLAISKDLVERMGGQVGLQSQKGQGSTFWFTLPYQPFHSTVEPGDTVAPGPTGETGPDTSNSGNVASLQAAQAMELPVLLVEDNTVNKLITVMQLKKLGFTQIDTAMNGHAALEAANTKPYGLILMDVMLPDMTGDKITQKIRESEQSLNRHTPILALTAQAMDDARERCFDAGMDGYVIKPIHFAQLRDAIVEVLAKNL</sequence>
<evidence type="ECO:0000256" key="7">
    <source>
        <dbReference type="ARBA" id="ARBA00022777"/>
    </source>
</evidence>
<evidence type="ECO:0000256" key="3">
    <source>
        <dbReference type="ARBA" id="ARBA00012438"/>
    </source>
</evidence>
<keyword evidence="13" id="KW-0472">Membrane</keyword>
<evidence type="ECO:0000313" key="16">
    <source>
        <dbReference type="EMBL" id="TCP68649.1"/>
    </source>
</evidence>
<keyword evidence="17" id="KW-1185">Reference proteome</keyword>
<gene>
    <name evidence="16" type="ORF">EDD73_10244</name>
</gene>
<dbReference type="InterPro" id="IPR036097">
    <property type="entry name" value="HisK_dim/P_sf"/>
</dbReference>
<dbReference type="Proteomes" id="UP000294813">
    <property type="component" value="Unassembled WGS sequence"/>
</dbReference>
<dbReference type="Pfam" id="PF02518">
    <property type="entry name" value="HATPase_c"/>
    <property type="match status" value="1"/>
</dbReference>
<feature type="modified residue" description="4-aspartylphosphate" evidence="11">
    <location>
        <position position="667"/>
    </location>
</feature>
<dbReference type="SMART" id="SM00387">
    <property type="entry name" value="HATPase_c"/>
    <property type="match status" value="1"/>
</dbReference>
<dbReference type="Gene3D" id="3.30.450.20">
    <property type="entry name" value="PAS domain"/>
    <property type="match status" value="2"/>
</dbReference>
<feature type="domain" description="Histidine kinase" evidence="14">
    <location>
        <begin position="355"/>
        <end position="576"/>
    </location>
</feature>
<dbReference type="InterPro" id="IPR001789">
    <property type="entry name" value="Sig_transdc_resp-reg_receiver"/>
</dbReference>
<dbReference type="PANTHER" id="PTHR43047:SF64">
    <property type="entry name" value="HISTIDINE KINASE CONTAINING CHEY-HOMOLOGOUS RECEIVER DOMAIN AND PAS DOMAIN-RELATED"/>
    <property type="match status" value="1"/>
</dbReference>
<dbReference type="InterPro" id="IPR005467">
    <property type="entry name" value="His_kinase_dom"/>
</dbReference>
<dbReference type="PROSITE" id="PS50109">
    <property type="entry name" value="HIS_KIN"/>
    <property type="match status" value="1"/>
</dbReference>
<keyword evidence="13" id="KW-0812">Transmembrane</keyword>
<dbReference type="CDD" id="cd12915">
    <property type="entry name" value="PDC2_DGC_like"/>
    <property type="match status" value="1"/>
</dbReference>
<dbReference type="FunFam" id="3.30.565.10:FF:000010">
    <property type="entry name" value="Sensor histidine kinase RcsC"/>
    <property type="match status" value="1"/>
</dbReference>
<dbReference type="OrthoDB" id="1834068at2"/>
<dbReference type="SUPFAM" id="SSF47384">
    <property type="entry name" value="Homodimeric domain of signal transducing histidine kinase"/>
    <property type="match status" value="1"/>
</dbReference>
<dbReference type="PROSITE" id="PS50110">
    <property type="entry name" value="RESPONSE_REGULATORY"/>
    <property type="match status" value="1"/>
</dbReference>
<evidence type="ECO:0000256" key="11">
    <source>
        <dbReference type="PROSITE-ProRule" id="PRU00169"/>
    </source>
</evidence>
<proteinExistence type="inferred from homology"/>
<dbReference type="Gene3D" id="1.10.287.130">
    <property type="match status" value="1"/>
</dbReference>
<feature type="domain" description="Response regulatory" evidence="15">
    <location>
        <begin position="617"/>
        <end position="736"/>
    </location>
</feature>
<dbReference type="Gene3D" id="3.30.565.10">
    <property type="entry name" value="Histidine kinase-like ATPase, C-terminal domain"/>
    <property type="match status" value="1"/>
</dbReference>
<dbReference type="RefSeq" id="WP_131917855.1">
    <property type="nucleotide sequence ID" value="NZ_JAOQNU010000002.1"/>
</dbReference>
<dbReference type="CDD" id="cd00082">
    <property type="entry name" value="HisKA"/>
    <property type="match status" value="1"/>
</dbReference>
<feature type="transmembrane region" description="Helical" evidence="13">
    <location>
        <begin position="23"/>
        <end position="44"/>
    </location>
</feature>
<evidence type="ECO:0000256" key="9">
    <source>
        <dbReference type="ARBA" id="ARBA00024867"/>
    </source>
</evidence>
<evidence type="ECO:0000256" key="13">
    <source>
        <dbReference type="SAM" id="Phobius"/>
    </source>
</evidence>
<dbReference type="Gene3D" id="3.40.50.2300">
    <property type="match status" value="1"/>
</dbReference>
<keyword evidence="5 11" id="KW-0597">Phosphoprotein</keyword>
<evidence type="ECO:0000313" key="17">
    <source>
        <dbReference type="Proteomes" id="UP000294813"/>
    </source>
</evidence>
<dbReference type="InterPro" id="IPR036890">
    <property type="entry name" value="HATPase_C_sf"/>
</dbReference>
<evidence type="ECO:0000259" key="14">
    <source>
        <dbReference type="PROSITE" id="PS50109"/>
    </source>
</evidence>
<dbReference type="CDD" id="cd12914">
    <property type="entry name" value="PDC1_DGC_like"/>
    <property type="match status" value="1"/>
</dbReference>
<dbReference type="GO" id="GO:0000155">
    <property type="term" value="F:phosphorelay sensor kinase activity"/>
    <property type="evidence" value="ECO:0007669"/>
    <property type="project" value="InterPro"/>
</dbReference>
<evidence type="ECO:0000256" key="4">
    <source>
        <dbReference type="ARBA" id="ARBA00018672"/>
    </source>
</evidence>
<dbReference type="AlphaFoldDB" id="A0A4R2RZT7"/>
<dbReference type="InterPro" id="IPR003594">
    <property type="entry name" value="HATPase_dom"/>
</dbReference>
<dbReference type="EMBL" id="SLXT01000002">
    <property type="protein sequence ID" value="TCP68649.1"/>
    <property type="molecule type" value="Genomic_DNA"/>
</dbReference>
<comment type="catalytic activity">
    <reaction evidence="1">
        <text>ATP + protein L-histidine = ADP + protein N-phospho-L-histidine.</text>
        <dbReference type="EC" id="2.7.13.3"/>
    </reaction>
</comment>
<dbReference type="PANTHER" id="PTHR43047">
    <property type="entry name" value="TWO-COMPONENT HISTIDINE PROTEIN KINASE"/>
    <property type="match status" value="1"/>
</dbReference>
<dbReference type="SMART" id="SM00388">
    <property type="entry name" value="HisKA"/>
    <property type="match status" value="1"/>
</dbReference>
<dbReference type="InterPro" id="IPR003661">
    <property type="entry name" value="HisK_dim/P_dom"/>
</dbReference>
<evidence type="ECO:0000256" key="8">
    <source>
        <dbReference type="ARBA" id="ARBA00023012"/>
    </source>
</evidence>
<comment type="caution">
    <text evidence="16">The sequence shown here is derived from an EMBL/GenBank/DDBJ whole genome shotgun (WGS) entry which is preliminary data.</text>
</comment>
<dbReference type="CDD" id="cd17546">
    <property type="entry name" value="REC_hyHK_CKI1_RcsC-like"/>
    <property type="match status" value="1"/>
</dbReference>
<dbReference type="PRINTS" id="PR00344">
    <property type="entry name" value="BCTRLSENSOR"/>
</dbReference>
<dbReference type="SUPFAM" id="SSF55874">
    <property type="entry name" value="ATPase domain of HSP90 chaperone/DNA topoisomerase II/histidine kinase"/>
    <property type="match status" value="1"/>
</dbReference>
<evidence type="ECO:0000256" key="5">
    <source>
        <dbReference type="ARBA" id="ARBA00022553"/>
    </source>
</evidence>
<comment type="similarity">
    <text evidence="2">In the N-terminal section; belongs to the phytochrome family.</text>
</comment>
<keyword evidence="6" id="KW-0808">Transferase</keyword>
<feature type="transmembrane region" description="Helical" evidence="13">
    <location>
        <begin position="300"/>
        <end position="322"/>
    </location>
</feature>
<name>A0A4R2RZT7_9FIRM</name>
<feature type="region of interest" description="Disordered" evidence="12">
    <location>
        <begin position="580"/>
        <end position="601"/>
    </location>
</feature>
<evidence type="ECO:0000256" key="6">
    <source>
        <dbReference type="ARBA" id="ARBA00022679"/>
    </source>
</evidence>
<accession>A0A4R2RZT7</accession>
<reference evidence="16 17" key="1">
    <citation type="submission" date="2019-03" db="EMBL/GenBank/DDBJ databases">
        <title>Genomic Encyclopedia of Type Strains, Phase IV (KMG-IV): sequencing the most valuable type-strain genomes for metagenomic binning, comparative biology and taxonomic classification.</title>
        <authorList>
            <person name="Goeker M."/>
        </authorList>
    </citation>
    <scope>NUCLEOTIDE SEQUENCE [LARGE SCALE GENOMIC DNA]</scope>
    <source>
        <strain evidence="16 17">DSM 11170</strain>
    </source>
</reference>
<dbReference type="Pfam" id="PF00072">
    <property type="entry name" value="Response_reg"/>
    <property type="match status" value="1"/>
</dbReference>
<dbReference type="EC" id="2.7.13.3" evidence="3"/>
<comment type="function">
    <text evidence="9">May play the central regulatory role in sporulation. It may be an element of the effector pathway responsible for the activation of sporulation genes in response to nutritional stress. Spo0A may act in concert with spo0H (a sigma factor) to control the expression of some genes that are critical to the sporulation process.</text>
</comment>
<dbReference type="Pfam" id="PF00512">
    <property type="entry name" value="HisKA"/>
    <property type="match status" value="1"/>
</dbReference>
<keyword evidence="7" id="KW-0418">Kinase</keyword>
<evidence type="ECO:0000256" key="1">
    <source>
        <dbReference type="ARBA" id="ARBA00000085"/>
    </source>
</evidence>
<dbReference type="SMART" id="SM00448">
    <property type="entry name" value="REC"/>
    <property type="match status" value="1"/>
</dbReference>
<dbReference type="InterPro" id="IPR011006">
    <property type="entry name" value="CheY-like_superfamily"/>
</dbReference>
<keyword evidence="8" id="KW-0902">Two-component regulatory system</keyword>
<protein>
    <recommendedName>
        <fullName evidence="10">Circadian input-output histidine kinase CikA</fullName>
        <ecNumber evidence="3">2.7.13.3</ecNumber>
    </recommendedName>
    <alternativeName>
        <fullName evidence="4">Stage 0 sporulation protein A homolog</fullName>
    </alternativeName>
</protein>
<organism evidence="16 17">
    <name type="scientific">Heliophilum fasciatum</name>
    <dbReference type="NCBI Taxonomy" id="35700"/>
    <lineage>
        <taxon>Bacteria</taxon>
        <taxon>Bacillati</taxon>
        <taxon>Bacillota</taxon>
        <taxon>Clostridia</taxon>
        <taxon>Eubacteriales</taxon>
        <taxon>Heliobacteriaceae</taxon>
        <taxon>Heliophilum</taxon>
    </lineage>
</organism>
<dbReference type="InterPro" id="IPR004358">
    <property type="entry name" value="Sig_transdc_His_kin-like_C"/>
</dbReference>
<dbReference type="SUPFAM" id="SSF52172">
    <property type="entry name" value="CheY-like"/>
    <property type="match status" value="1"/>
</dbReference>